<evidence type="ECO:0000256" key="8">
    <source>
        <dbReference type="ARBA" id="ARBA00023136"/>
    </source>
</evidence>
<dbReference type="PROSITE" id="PS50002">
    <property type="entry name" value="SH3"/>
    <property type="match status" value="1"/>
</dbReference>
<dbReference type="SMART" id="SM00326">
    <property type="entry name" value="SH3"/>
    <property type="match status" value="1"/>
</dbReference>
<feature type="domain" description="SH3" evidence="16">
    <location>
        <begin position="363"/>
        <end position="422"/>
    </location>
</feature>
<dbReference type="PANTHER" id="PTHR19332">
    <property type="entry name" value="PEROXISOMAL MEMBRANE PROTEIN PEX13"/>
    <property type="match status" value="1"/>
</dbReference>
<name>A0A8J4VBL9_9MYCE</name>
<evidence type="ECO:0000256" key="5">
    <source>
        <dbReference type="ARBA" id="ARBA00022927"/>
    </source>
</evidence>
<dbReference type="EMBL" id="AJWJ01000006">
    <property type="protein sequence ID" value="KAF2078329.1"/>
    <property type="molecule type" value="Genomic_DNA"/>
</dbReference>
<comment type="caution">
    <text evidence="17">The sequence shown here is derived from an EMBL/GenBank/DDBJ whole genome shotgun (WGS) entry which is preliminary data.</text>
</comment>
<sequence length="542" mass="58483">MRPSPPKPWERGGSTTSPTSTYTPSSTSGIPDRPPSGGGSIPPGRSISPTGTTQTNTGINNSGALRPRTPQRPWDSGGSSSSYGANDSLSMSPYGNTGGGRYGGSGGYGTSSYGRDSYSSGGYGASSFGGGYGSSSGYGSGYGSSYGSGYGNSSYGSGYGSSYGGGYGSSYGSSYGGGYGGSSYGGGYGGYGGNSYGGGFGMREFDGKNGPLNSVGSWMDTLHSVVDAFSRFSHLLNANFDAVHGSFASVIRLCYSMSHFNREVFRLIKTFTLFRLFQSAFSKLFNRNKSSALSSSNSLVTAGGPIDAMDFKNNFAEKQQNGPLRFIFVIAVTLIGFPMLIGQILHFFRKKKEASLDNSWNNDDVTKVRAIYDFNSETPRDLPLRVGDVVNVIGKPHEEWWEGEINGRTGLFPANYVQKINDDQSLDNTFNNNNNNNNINHNNNNNNNNFNNNNNPFSNNNNSFRDDYSQFNSSQQRQYVRNNNNNNNNNDYQLQSSYSSSNENYYRPSKSTTTTTTTNTNSINTNQNSTNIDSTINNEHDF</sequence>
<dbReference type="InterPro" id="IPR036028">
    <property type="entry name" value="SH3-like_dom_sf"/>
</dbReference>
<evidence type="ECO:0000313" key="17">
    <source>
        <dbReference type="EMBL" id="KAF2078329.1"/>
    </source>
</evidence>
<dbReference type="PRINTS" id="PR00499">
    <property type="entry name" value="P67PHOX"/>
</dbReference>
<evidence type="ECO:0000256" key="11">
    <source>
        <dbReference type="ARBA" id="ARBA00034535"/>
    </source>
</evidence>
<comment type="similarity">
    <text evidence="1">Belongs to the peroxin-13 family.</text>
</comment>
<evidence type="ECO:0000313" key="18">
    <source>
        <dbReference type="Proteomes" id="UP000695562"/>
    </source>
</evidence>
<dbReference type="PANTHER" id="PTHR19332:SF1">
    <property type="entry name" value="PEROXISOMAL MEMBRANE PROTEIN PEX13"/>
    <property type="match status" value="1"/>
</dbReference>
<dbReference type="InterPro" id="IPR007223">
    <property type="entry name" value="Peroxin-13_N"/>
</dbReference>
<dbReference type="InterPro" id="IPR035463">
    <property type="entry name" value="Pex13"/>
</dbReference>
<evidence type="ECO:0000256" key="4">
    <source>
        <dbReference type="ARBA" id="ARBA00022692"/>
    </source>
</evidence>
<dbReference type="FunFam" id="2.30.30.40:FF:000072">
    <property type="entry name" value="Unconventional Myosin IB"/>
    <property type="match status" value="1"/>
</dbReference>
<keyword evidence="2 13" id="KW-0728">SH3 domain</keyword>
<feature type="region of interest" description="Disordered" evidence="14">
    <location>
        <begin position="1"/>
        <end position="89"/>
    </location>
</feature>
<keyword evidence="18" id="KW-1185">Reference proteome</keyword>
<evidence type="ECO:0000256" key="6">
    <source>
        <dbReference type="ARBA" id="ARBA00022989"/>
    </source>
</evidence>
<keyword evidence="4 15" id="KW-0812">Transmembrane</keyword>
<feature type="compositionally biased region" description="Low complexity" evidence="14">
    <location>
        <begin position="42"/>
        <end position="63"/>
    </location>
</feature>
<dbReference type="GO" id="GO:0030036">
    <property type="term" value="P:actin cytoskeleton organization"/>
    <property type="evidence" value="ECO:0007669"/>
    <property type="project" value="UniProtKB-ARBA"/>
</dbReference>
<dbReference type="OrthoDB" id="10255964at2759"/>
<accession>A0A8J4VBL9</accession>
<evidence type="ECO:0000256" key="14">
    <source>
        <dbReference type="SAM" id="MobiDB-lite"/>
    </source>
</evidence>
<keyword evidence="7" id="KW-0811">Translocation</keyword>
<evidence type="ECO:0000256" key="7">
    <source>
        <dbReference type="ARBA" id="ARBA00023010"/>
    </source>
</evidence>
<comment type="subcellular location">
    <subcellularLocation>
        <location evidence="12">Peroxisome membrane</location>
    </subcellularLocation>
</comment>
<dbReference type="SUPFAM" id="SSF50044">
    <property type="entry name" value="SH3-domain"/>
    <property type="match status" value="1"/>
</dbReference>
<feature type="compositionally biased region" description="Low complexity" evidence="14">
    <location>
        <begin position="14"/>
        <end position="31"/>
    </location>
</feature>
<keyword evidence="6 15" id="KW-1133">Transmembrane helix</keyword>
<dbReference type="GO" id="GO:0005778">
    <property type="term" value="C:peroxisomal membrane"/>
    <property type="evidence" value="ECO:0007669"/>
    <property type="project" value="UniProtKB-SubCell"/>
</dbReference>
<keyword evidence="5" id="KW-0653">Protein transport</keyword>
<dbReference type="Proteomes" id="UP000695562">
    <property type="component" value="Unassembled WGS sequence"/>
</dbReference>
<dbReference type="PRINTS" id="PR00452">
    <property type="entry name" value="SH3DOMAIN"/>
</dbReference>
<evidence type="ECO:0000256" key="2">
    <source>
        <dbReference type="ARBA" id="ARBA00022443"/>
    </source>
</evidence>
<dbReference type="GO" id="GO:0008092">
    <property type="term" value="F:cytoskeletal protein binding"/>
    <property type="evidence" value="ECO:0007669"/>
    <property type="project" value="UniProtKB-ARBA"/>
</dbReference>
<feature type="transmembrane region" description="Helical" evidence="15">
    <location>
        <begin position="326"/>
        <end position="348"/>
    </location>
</feature>
<keyword evidence="3" id="KW-0813">Transport</keyword>
<evidence type="ECO:0000256" key="10">
    <source>
        <dbReference type="ARBA" id="ARBA00029693"/>
    </source>
</evidence>
<evidence type="ECO:0000256" key="1">
    <source>
        <dbReference type="ARBA" id="ARBA00006033"/>
    </source>
</evidence>
<feature type="region of interest" description="Disordered" evidence="14">
    <location>
        <begin position="424"/>
        <end position="542"/>
    </location>
</feature>
<evidence type="ECO:0000256" key="9">
    <source>
        <dbReference type="ARBA" id="ARBA00023140"/>
    </source>
</evidence>
<evidence type="ECO:0000256" key="12">
    <source>
        <dbReference type="ARBA" id="ARBA00046271"/>
    </source>
</evidence>
<dbReference type="Gene3D" id="2.30.30.40">
    <property type="entry name" value="SH3 Domains"/>
    <property type="match status" value="1"/>
</dbReference>
<dbReference type="InterPro" id="IPR001452">
    <property type="entry name" value="SH3_domain"/>
</dbReference>
<feature type="compositionally biased region" description="Low complexity" evidence="14">
    <location>
        <begin position="472"/>
        <end position="542"/>
    </location>
</feature>
<gene>
    <name evidence="17" type="ORF">CYY_000313</name>
</gene>
<evidence type="ECO:0000256" key="13">
    <source>
        <dbReference type="PROSITE-ProRule" id="PRU00192"/>
    </source>
</evidence>
<dbReference type="GO" id="GO:0016560">
    <property type="term" value="P:protein import into peroxisome matrix, docking"/>
    <property type="evidence" value="ECO:0007669"/>
    <property type="project" value="InterPro"/>
</dbReference>
<dbReference type="GO" id="GO:1990429">
    <property type="term" value="C:peroxisomal importomer complex"/>
    <property type="evidence" value="ECO:0007669"/>
    <property type="project" value="TreeGrafter"/>
</dbReference>
<evidence type="ECO:0000256" key="15">
    <source>
        <dbReference type="SAM" id="Phobius"/>
    </source>
</evidence>
<dbReference type="CDD" id="cd00174">
    <property type="entry name" value="SH3"/>
    <property type="match status" value="1"/>
</dbReference>
<keyword evidence="8 15" id="KW-0472">Membrane</keyword>
<feature type="compositionally biased region" description="Low complexity" evidence="14">
    <location>
        <begin position="428"/>
        <end position="462"/>
    </location>
</feature>
<evidence type="ECO:0000256" key="3">
    <source>
        <dbReference type="ARBA" id="ARBA00022448"/>
    </source>
</evidence>
<organism evidence="17 18">
    <name type="scientific">Polysphondylium violaceum</name>
    <dbReference type="NCBI Taxonomy" id="133409"/>
    <lineage>
        <taxon>Eukaryota</taxon>
        <taxon>Amoebozoa</taxon>
        <taxon>Evosea</taxon>
        <taxon>Eumycetozoa</taxon>
        <taxon>Dictyostelia</taxon>
        <taxon>Dictyosteliales</taxon>
        <taxon>Dictyosteliaceae</taxon>
        <taxon>Polysphondylium</taxon>
    </lineage>
</organism>
<dbReference type="AlphaFoldDB" id="A0A8J4VBL9"/>
<reference evidence="17" key="1">
    <citation type="submission" date="2020-01" db="EMBL/GenBank/DDBJ databases">
        <title>Development of genomics and gene disruption for Polysphondylium violaceum indicates a role for the polyketide synthase stlB in stalk morphogenesis.</title>
        <authorList>
            <person name="Narita B."/>
            <person name="Kawabe Y."/>
            <person name="Kin K."/>
            <person name="Saito T."/>
            <person name="Gibbs R."/>
            <person name="Kuspa A."/>
            <person name="Muzny D."/>
            <person name="Queller D."/>
            <person name="Richards S."/>
            <person name="Strassman J."/>
            <person name="Sucgang R."/>
            <person name="Worley K."/>
            <person name="Schaap P."/>
        </authorList>
    </citation>
    <scope>NUCLEOTIDE SEQUENCE</scope>
    <source>
        <strain evidence="17">QSvi11</strain>
    </source>
</reference>
<feature type="compositionally biased region" description="Polar residues" evidence="14">
    <location>
        <begin position="77"/>
        <end position="89"/>
    </location>
</feature>
<dbReference type="Pfam" id="PF04088">
    <property type="entry name" value="Peroxin-13_N"/>
    <property type="match status" value="1"/>
</dbReference>
<evidence type="ECO:0000259" key="16">
    <source>
        <dbReference type="PROSITE" id="PS50002"/>
    </source>
</evidence>
<proteinExistence type="inferred from homology"/>
<dbReference type="Pfam" id="PF14604">
    <property type="entry name" value="SH3_9"/>
    <property type="match status" value="1"/>
</dbReference>
<protein>
    <recommendedName>
        <fullName evidence="11">Peroxisomal membrane protein PEX13</fullName>
    </recommendedName>
    <alternativeName>
        <fullName evidence="10">Peroxin-13</fullName>
    </alternativeName>
</protein>
<keyword evidence="9" id="KW-0576">Peroxisome</keyword>